<evidence type="ECO:0000313" key="7">
    <source>
        <dbReference type="Proteomes" id="UP001560267"/>
    </source>
</evidence>
<evidence type="ECO:0000256" key="1">
    <source>
        <dbReference type="ARBA" id="ARBA00023015"/>
    </source>
</evidence>
<keyword evidence="1" id="KW-0805">Transcription regulation</keyword>
<dbReference type="InterPro" id="IPR051011">
    <property type="entry name" value="Metal_resp_trans_reg"/>
</dbReference>
<dbReference type="PANTHER" id="PTHR43132">
    <property type="entry name" value="ARSENICAL RESISTANCE OPERON REPRESSOR ARSR-RELATED"/>
    <property type="match status" value="1"/>
</dbReference>
<dbReference type="InterPro" id="IPR001307">
    <property type="entry name" value="Thiosulphate_STrfase_CS"/>
</dbReference>
<dbReference type="CDD" id="cd00090">
    <property type="entry name" value="HTH_ARSR"/>
    <property type="match status" value="1"/>
</dbReference>
<reference evidence="6 7" key="1">
    <citation type="submission" date="2024-07" db="EMBL/GenBank/DDBJ databases">
        <title>Draft Genome Sequence of Ferrimicrobium acidiphilum Strain YE2023, Isolated from a Pulp of Bioleach Reactor.</title>
        <authorList>
            <person name="Elkina Y.A."/>
            <person name="Bulaeva A.G."/>
            <person name="Beletsky A.V."/>
            <person name="Mardanov A.V."/>
        </authorList>
    </citation>
    <scope>NUCLEOTIDE SEQUENCE [LARGE SCALE GENOMIC DNA]</scope>
    <source>
        <strain evidence="6 7">YE2023</strain>
    </source>
</reference>
<dbReference type="NCBIfam" id="NF033788">
    <property type="entry name" value="HTH_metalloreg"/>
    <property type="match status" value="1"/>
</dbReference>
<evidence type="ECO:0000259" key="5">
    <source>
        <dbReference type="PROSITE" id="PS50987"/>
    </source>
</evidence>
<feature type="domain" description="HTH arsR-type" evidence="5">
    <location>
        <begin position="7"/>
        <end position="101"/>
    </location>
</feature>
<dbReference type="SMART" id="SM00418">
    <property type="entry name" value="HTH_ARSR"/>
    <property type="match status" value="1"/>
</dbReference>
<organism evidence="6 7">
    <name type="scientific">Ferrimicrobium acidiphilum</name>
    <dbReference type="NCBI Taxonomy" id="121039"/>
    <lineage>
        <taxon>Bacteria</taxon>
        <taxon>Bacillati</taxon>
        <taxon>Actinomycetota</taxon>
        <taxon>Acidimicrobiia</taxon>
        <taxon>Acidimicrobiales</taxon>
        <taxon>Acidimicrobiaceae</taxon>
        <taxon>Ferrimicrobium</taxon>
    </lineage>
</organism>
<dbReference type="InterPro" id="IPR001845">
    <property type="entry name" value="HTH_ArsR_DNA-bd_dom"/>
</dbReference>
<dbReference type="SUPFAM" id="SSF52821">
    <property type="entry name" value="Rhodanese/Cell cycle control phosphatase"/>
    <property type="match status" value="1"/>
</dbReference>
<keyword evidence="3" id="KW-0804">Transcription</keyword>
<evidence type="ECO:0000313" key="6">
    <source>
        <dbReference type="EMBL" id="MEX6429109.1"/>
    </source>
</evidence>
<dbReference type="EMBL" id="JBFSHR010000010">
    <property type="protein sequence ID" value="MEX6429109.1"/>
    <property type="molecule type" value="Genomic_DNA"/>
</dbReference>
<dbReference type="Gene3D" id="3.40.250.10">
    <property type="entry name" value="Rhodanese-like domain"/>
    <property type="match status" value="1"/>
</dbReference>
<dbReference type="InterPro" id="IPR036873">
    <property type="entry name" value="Rhodanese-like_dom_sf"/>
</dbReference>
<dbReference type="PROSITE" id="PS00380">
    <property type="entry name" value="RHODANESE_1"/>
    <property type="match status" value="1"/>
</dbReference>
<evidence type="ECO:0000256" key="3">
    <source>
        <dbReference type="ARBA" id="ARBA00023163"/>
    </source>
</evidence>
<evidence type="ECO:0000259" key="4">
    <source>
        <dbReference type="PROSITE" id="PS50206"/>
    </source>
</evidence>
<dbReference type="SUPFAM" id="SSF46785">
    <property type="entry name" value="Winged helix' DNA-binding domain"/>
    <property type="match status" value="1"/>
</dbReference>
<dbReference type="PROSITE" id="PS50987">
    <property type="entry name" value="HTH_ARSR_2"/>
    <property type="match status" value="1"/>
</dbReference>
<gene>
    <name evidence="6" type="ORF">AB6A68_04570</name>
</gene>
<dbReference type="InterPro" id="IPR036390">
    <property type="entry name" value="WH_DNA-bd_sf"/>
</dbReference>
<keyword evidence="2" id="KW-0238">DNA-binding</keyword>
<protein>
    <submittedName>
        <fullName evidence="6">ArsR/SmtB family transcription factor</fullName>
    </submittedName>
</protein>
<evidence type="ECO:0000256" key="2">
    <source>
        <dbReference type="ARBA" id="ARBA00023125"/>
    </source>
</evidence>
<accession>A0ABV3Y0M3</accession>
<dbReference type="InterPro" id="IPR036388">
    <property type="entry name" value="WH-like_DNA-bd_sf"/>
</dbReference>
<dbReference type="Proteomes" id="UP001560267">
    <property type="component" value="Unassembled WGS sequence"/>
</dbReference>
<feature type="domain" description="Rhodanese" evidence="4">
    <location>
        <begin position="131"/>
        <end position="220"/>
    </location>
</feature>
<dbReference type="Pfam" id="PF00581">
    <property type="entry name" value="Rhodanese"/>
    <property type="match status" value="1"/>
</dbReference>
<proteinExistence type="predicted"/>
<dbReference type="PANTHER" id="PTHR43132:SF8">
    <property type="entry name" value="HTH-TYPE TRANSCRIPTIONAL REGULATOR KMTR"/>
    <property type="match status" value="1"/>
</dbReference>
<dbReference type="InterPro" id="IPR001763">
    <property type="entry name" value="Rhodanese-like_dom"/>
</dbReference>
<sequence>MEHDSLVRARLYEQLARMGKVVVHPRRIELLDLLCQAERSVEALAQATGMKLTTTSAHLQVMRHARLVETRRDGTRIFYRAASEEVCEFLSALNAVAHARLTEVDHTLRSFEAGAAATERVSRDELLVRVEAGDVVVLDVRPAVEYSAGHLPGARSVPLERLEACLEELDPGVEIVAYCRGPLCLLAPEAVALLRSRGRRARCLEDGFPEWRRAGYPVAVGSGTANEFDALRHLHRGCDPRRPSLAERQ</sequence>
<dbReference type="Pfam" id="PF01022">
    <property type="entry name" value="HTH_5"/>
    <property type="match status" value="1"/>
</dbReference>
<keyword evidence="7" id="KW-1185">Reference proteome</keyword>
<comment type="caution">
    <text evidence="6">The sequence shown here is derived from an EMBL/GenBank/DDBJ whole genome shotgun (WGS) entry which is preliminary data.</text>
</comment>
<dbReference type="CDD" id="cd00158">
    <property type="entry name" value="RHOD"/>
    <property type="match status" value="1"/>
</dbReference>
<dbReference type="PROSITE" id="PS50206">
    <property type="entry name" value="RHODANESE_3"/>
    <property type="match status" value="1"/>
</dbReference>
<name>A0ABV3Y0M3_9ACTN</name>
<dbReference type="InterPro" id="IPR011991">
    <property type="entry name" value="ArsR-like_HTH"/>
</dbReference>
<dbReference type="Gene3D" id="1.10.10.10">
    <property type="entry name" value="Winged helix-like DNA-binding domain superfamily/Winged helix DNA-binding domain"/>
    <property type="match status" value="1"/>
</dbReference>
<dbReference type="SMART" id="SM00450">
    <property type="entry name" value="RHOD"/>
    <property type="match status" value="1"/>
</dbReference>